<keyword evidence="12" id="KW-1185">Reference proteome</keyword>
<evidence type="ECO:0000256" key="1">
    <source>
        <dbReference type="ARBA" id="ARBA00004114"/>
    </source>
</evidence>
<accession>E9H407</accession>
<gene>
    <name evidence="11" type="ORF">DAPPUDRAFT_325206</name>
</gene>
<dbReference type="GO" id="GO:0036064">
    <property type="term" value="C:ciliary basal body"/>
    <property type="evidence" value="ECO:0000318"/>
    <property type="project" value="GO_Central"/>
</dbReference>
<evidence type="ECO:0000256" key="5">
    <source>
        <dbReference type="ARBA" id="ARBA00023212"/>
    </source>
</evidence>
<reference evidence="11 12" key="1">
    <citation type="journal article" date="2011" name="Science">
        <title>The ecoresponsive genome of Daphnia pulex.</title>
        <authorList>
            <person name="Colbourne J.K."/>
            <person name="Pfrender M.E."/>
            <person name="Gilbert D."/>
            <person name="Thomas W.K."/>
            <person name="Tucker A."/>
            <person name="Oakley T.H."/>
            <person name="Tokishita S."/>
            <person name="Aerts A."/>
            <person name="Arnold G.J."/>
            <person name="Basu M.K."/>
            <person name="Bauer D.J."/>
            <person name="Caceres C.E."/>
            <person name="Carmel L."/>
            <person name="Casola C."/>
            <person name="Choi J.H."/>
            <person name="Detter J.C."/>
            <person name="Dong Q."/>
            <person name="Dusheyko S."/>
            <person name="Eads B.D."/>
            <person name="Frohlich T."/>
            <person name="Geiler-Samerotte K.A."/>
            <person name="Gerlach D."/>
            <person name="Hatcher P."/>
            <person name="Jogdeo S."/>
            <person name="Krijgsveld J."/>
            <person name="Kriventseva E.V."/>
            <person name="Kultz D."/>
            <person name="Laforsch C."/>
            <person name="Lindquist E."/>
            <person name="Lopez J."/>
            <person name="Manak J.R."/>
            <person name="Muller J."/>
            <person name="Pangilinan J."/>
            <person name="Patwardhan R.P."/>
            <person name="Pitluck S."/>
            <person name="Pritham E.J."/>
            <person name="Rechtsteiner A."/>
            <person name="Rho M."/>
            <person name="Rogozin I.B."/>
            <person name="Sakarya O."/>
            <person name="Salamov A."/>
            <person name="Schaack S."/>
            <person name="Shapiro H."/>
            <person name="Shiga Y."/>
            <person name="Skalitzky C."/>
            <person name="Smith Z."/>
            <person name="Souvorov A."/>
            <person name="Sung W."/>
            <person name="Tang Z."/>
            <person name="Tsuchiya D."/>
            <person name="Tu H."/>
            <person name="Vos H."/>
            <person name="Wang M."/>
            <person name="Wolf Y.I."/>
            <person name="Yamagata H."/>
            <person name="Yamada T."/>
            <person name="Ye Y."/>
            <person name="Shaw J.R."/>
            <person name="Andrews J."/>
            <person name="Crease T.J."/>
            <person name="Tang H."/>
            <person name="Lucas S.M."/>
            <person name="Robertson H.M."/>
            <person name="Bork P."/>
            <person name="Koonin E.V."/>
            <person name="Zdobnov E.M."/>
            <person name="Grigoriev I.V."/>
            <person name="Lynch M."/>
            <person name="Boore J.L."/>
        </authorList>
    </citation>
    <scope>NUCLEOTIDE SEQUENCE [LARGE SCALE GENOMIC DNA]</scope>
</reference>
<sequence>MVNLNEIQLKINDDFIFRRFEKIDWKQIASLNMEQLRANSDWSAIEKNLCNILCCHLESEFKQTELDPNLCKLFQLAQISIDYLLQIRQQISSELQNCQEKLKASNLALSDAIKAKEQAEKKLKEIKKESKNKAVNQQNYYRCPACPKTFLNGEFLHGHWQRRHPEYVTIMSSSTAVPVANSPIQPVTISSPIKIFTPPISSPVVHNNQNEEISELKERLQLAEKQLQNEQQLLHAVMEKMDKSSVNLQGMLAQEVEKIRATLREEKIESLVIPAEVPYSPQKSMQSSSVQTTPRMFQPTPPTPPERNNVTRSPEVEIPTPSIRSVYKPATVNLIRQVNNKQEPVKSLPSTPSSTTDSSSSTEEEEPRVEVKKEKVAAPIKVNRHILMDRFKKTIENALVQRMQMLGVDMRRKTLTTATFHQLSDKLNSNQSADYLRMRHHFEVELKDRLKSSGKSPSKSCQQNKLLSATAKPLLSATRGSINKKPSPVIEQRPVQVTTPVRAPVPTPRSRSQMAEPPTPLSLMARDGEAPCVPTLQSSVKESIQPKASEPVGPVEILPKEKEVSKVPPEEEDDDSFSFSSLDAILTELKKPNRYVDQTVPPKSVQWRVPVETIEKPIHDSWDSP</sequence>
<evidence type="ECO:0000256" key="8">
    <source>
        <dbReference type="SAM" id="Coils"/>
    </source>
</evidence>
<comment type="subcellular location">
    <subcellularLocation>
        <location evidence="2">Cytoplasm</location>
        <location evidence="2">Cytoskeleton</location>
        <location evidence="2">Cilium basal body</location>
    </subcellularLocation>
    <subcellularLocation>
        <location evidence="1">Cytoplasm</location>
        <location evidence="1">Cytoskeleton</location>
        <location evidence="1">Microtubule organizing center</location>
        <location evidence="1">Centrosome</location>
        <location evidence="1">Centriole</location>
    </subcellularLocation>
</comment>
<dbReference type="GO" id="GO:0005737">
    <property type="term" value="C:cytoplasm"/>
    <property type="evidence" value="ECO:0000318"/>
    <property type="project" value="GO_Central"/>
</dbReference>
<dbReference type="KEGG" id="dpx:DAPPUDRAFT_325206"/>
<evidence type="ECO:0000256" key="3">
    <source>
        <dbReference type="ARBA" id="ARBA00009131"/>
    </source>
</evidence>
<dbReference type="eggNOG" id="ENOG502QRAI">
    <property type="taxonomic scope" value="Eukaryota"/>
</dbReference>
<dbReference type="Pfam" id="PF13815">
    <property type="entry name" value="Dzip-like_N"/>
    <property type="match status" value="1"/>
</dbReference>
<feature type="coiled-coil region" evidence="8">
    <location>
        <begin position="206"/>
        <end position="240"/>
    </location>
</feature>
<name>E9H407_DAPPU</name>
<evidence type="ECO:0000313" key="11">
    <source>
        <dbReference type="EMBL" id="EFX73619.1"/>
    </source>
</evidence>
<keyword evidence="7" id="KW-0862">Zinc</keyword>
<proteinExistence type="inferred from homology"/>
<feature type="region of interest" description="Disordered" evidence="9">
    <location>
        <begin position="337"/>
        <end position="373"/>
    </location>
</feature>
<keyword evidence="5" id="KW-0206">Cytoskeleton</keyword>
<feature type="region of interest" description="Disordered" evidence="9">
    <location>
        <begin position="540"/>
        <end position="579"/>
    </location>
</feature>
<dbReference type="PROSITE" id="PS00028">
    <property type="entry name" value="ZINC_FINGER_C2H2_1"/>
    <property type="match status" value="1"/>
</dbReference>
<dbReference type="InterPro" id="IPR032714">
    <property type="entry name" value="DZIP1_N"/>
</dbReference>
<dbReference type="GO" id="GO:0005814">
    <property type="term" value="C:centriole"/>
    <property type="evidence" value="ECO:0007669"/>
    <property type="project" value="UniProtKB-SubCell"/>
</dbReference>
<feature type="compositionally biased region" description="Polar residues" evidence="9">
    <location>
        <begin position="281"/>
        <end position="291"/>
    </location>
</feature>
<keyword evidence="7" id="KW-0479">Metal-binding</keyword>
<feature type="domain" description="C2H2-type" evidence="10">
    <location>
        <begin position="141"/>
        <end position="164"/>
    </location>
</feature>
<feature type="region of interest" description="Disordered" evidence="9">
    <location>
        <begin position="279"/>
        <end position="322"/>
    </location>
</feature>
<dbReference type="PROSITE" id="PS50157">
    <property type="entry name" value="ZINC_FINGER_C2H2_2"/>
    <property type="match status" value="1"/>
</dbReference>
<dbReference type="OrthoDB" id="515971at2759"/>
<comment type="similarity">
    <text evidence="3">Belongs to the DZIP C2H2-type zinc-finger protein family.</text>
</comment>
<dbReference type="PANTHER" id="PTHR21502">
    <property type="entry name" value="ZINC FINGER PROTEIN DZIP1"/>
    <property type="match status" value="1"/>
</dbReference>
<organism evidence="11 12">
    <name type="scientific">Daphnia pulex</name>
    <name type="common">Water flea</name>
    <dbReference type="NCBI Taxonomy" id="6669"/>
    <lineage>
        <taxon>Eukaryota</taxon>
        <taxon>Metazoa</taxon>
        <taxon>Ecdysozoa</taxon>
        <taxon>Arthropoda</taxon>
        <taxon>Crustacea</taxon>
        <taxon>Branchiopoda</taxon>
        <taxon>Diplostraca</taxon>
        <taxon>Cladocera</taxon>
        <taxon>Anomopoda</taxon>
        <taxon>Daphniidae</taxon>
        <taxon>Daphnia</taxon>
    </lineage>
</organism>
<dbReference type="Proteomes" id="UP000000305">
    <property type="component" value="Unassembled WGS sequence"/>
</dbReference>
<feature type="compositionally biased region" description="Basic and acidic residues" evidence="9">
    <location>
        <begin position="558"/>
        <end position="569"/>
    </location>
</feature>
<evidence type="ECO:0000256" key="6">
    <source>
        <dbReference type="ARBA" id="ARBA00023273"/>
    </source>
</evidence>
<keyword evidence="7" id="KW-0863">Zinc-finger</keyword>
<dbReference type="AlphaFoldDB" id="E9H407"/>
<dbReference type="PANTHER" id="PTHR21502:SF3">
    <property type="entry name" value="CILIUM ASSEMBLY PROTEIN DZIP1L"/>
    <property type="match status" value="1"/>
</dbReference>
<feature type="compositionally biased region" description="Low complexity" evidence="9">
    <location>
        <begin position="345"/>
        <end position="361"/>
    </location>
</feature>
<evidence type="ECO:0000256" key="2">
    <source>
        <dbReference type="ARBA" id="ARBA00004120"/>
    </source>
</evidence>
<feature type="coiled-coil region" evidence="8">
    <location>
        <begin position="102"/>
        <end position="136"/>
    </location>
</feature>
<evidence type="ECO:0000313" key="12">
    <source>
        <dbReference type="Proteomes" id="UP000000305"/>
    </source>
</evidence>
<keyword evidence="5" id="KW-0963">Cytoplasm</keyword>
<keyword evidence="4 8" id="KW-0175">Coiled coil</keyword>
<keyword evidence="6" id="KW-0966">Cell projection</keyword>
<dbReference type="InterPro" id="IPR051241">
    <property type="entry name" value="DZIP_RILPL"/>
</dbReference>
<evidence type="ECO:0000256" key="7">
    <source>
        <dbReference type="PROSITE-ProRule" id="PRU00042"/>
    </source>
</evidence>
<dbReference type="EMBL" id="GL732589">
    <property type="protein sequence ID" value="EFX73619.1"/>
    <property type="molecule type" value="Genomic_DNA"/>
</dbReference>
<evidence type="ECO:0000259" key="10">
    <source>
        <dbReference type="PROSITE" id="PS50157"/>
    </source>
</evidence>
<dbReference type="HOGENOM" id="CLU_437602_0_0_1"/>
<dbReference type="GO" id="GO:0060271">
    <property type="term" value="P:cilium assembly"/>
    <property type="evidence" value="ECO:0000318"/>
    <property type="project" value="GO_Central"/>
</dbReference>
<dbReference type="InParanoid" id="E9H407"/>
<dbReference type="InterPro" id="IPR013087">
    <property type="entry name" value="Znf_C2H2_type"/>
</dbReference>
<evidence type="ECO:0000256" key="9">
    <source>
        <dbReference type="SAM" id="MobiDB-lite"/>
    </source>
</evidence>
<dbReference type="GO" id="GO:0008270">
    <property type="term" value="F:zinc ion binding"/>
    <property type="evidence" value="ECO:0007669"/>
    <property type="project" value="UniProtKB-KW"/>
</dbReference>
<protein>
    <recommendedName>
        <fullName evidence="10">C2H2-type domain-containing protein</fullName>
    </recommendedName>
</protein>
<evidence type="ECO:0000256" key="4">
    <source>
        <dbReference type="ARBA" id="ARBA00023054"/>
    </source>
</evidence>